<dbReference type="AlphaFoldDB" id="A0A2T0SFP9"/>
<dbReference type="Pfam" id="PF00535">
    <property type="entry name" value="Glycos_transf_2"/>
    <property type="match status" value="1"/>
</dbReference>
<reference evidence="2 3" key="1">
    <citation type="submission" date="2018-03" db="EMBL/GenBank/DDBJ databases">
        <title>Genomic Encyclopedia of Archaeal and Bacterial Type Strains, Phase II (KMG-II): from individual species to whole genera.</title>
        <authorList>
            <person name="Goeker M."/>
        </authorList>
    </citation>
    <scope>NUCLEOTIDE SEQUENCE [LARGE SCALE GENOMIC DNA]</scope>
    <source>
        <strain evidence="2 3">DSM 45348</strain>
    </source>
</reference>
<dbReference type="Proteomes" id="UP000239209">
    <property type="component" value="Unassembled WGS sequence"/>
</dbReference>
<sequence>MVPTYHSARTLDACLASLRNQNHPDVEVVVVDNGSADATTEIARRHADQVLQWGPERSAQRNHGTARSSGDVVVFIDSDMVLEPHIAAQIEAEFTAHPGVGALVIPERSFGDGFLARCRQLEKHLYVGDPAVESPRAFRRAVIEELGGWDEQLTAAEDWDLADRTRRITAVGRVTAWIWHDEGRIRLRATFAKKRYYGRWIDQYVRMHADSSGSKFARTALLRKPGSLLRHPVLTAGLATLKATEAAGLVLGIRDSRAASSPGGAR</sequence>
<accession>A0A2T0SFP9</accession>
<dbReference type="EMBL" id="PVZG01000002">
    <property type="protein sequence ID" value="PRY32183.1"/>
    <property type="molecule type" value="Genomic_DNA"/>
</dbReference>
<evidence type="ECO:0000259" key="1">
    <source>
        <dbReference type="Pfam" id="PF00535"/>
    </source>
</evidence>
<keyword evidence="3" id="KW-1185">Reference proteome</keyword>
<evidence type="ECO:0000313" key="2">
    <source>
        <dbReference type="EMBL" id="PRY32183.1"/>
    </source>
</evidence>
<dbReference type="InterPro" id="IPR001173">
    <property type="entry name" value="Glyco_trans_2-like"/>
</dbReference>
<dbReference type="PANTHER" id="PTHR43630:SF2">
    <property type="entry name" value="GLYCOSYLTRANSFERASE"/>
    <property type="match status" value="1"/>
</dbReference>
<dbReference type="InterPro" id="IPR029044">
    <property type="entry name" value="Nucleotide-diphossugar_trans"/>
</dbReference>
<dbReference type="Gene3D" id="3.90.550.10">
    <property type="entry name" value="Spore Coat Polysaccharide Biosynthesis Protein SpsA, Chain A"/>
    <property type="match status" value="1"/>
</dbReference>
<comment type="caution">
    <text evidence="2">The sequence shown here is derived from an EMBL/GenBank/DDBJ whole genome shotgun (WGS) entry which is preliminary data.</text>
</comment>
<gene>
    <name evidence="2" type="ORF">CLV70_102394</name>
</gene>
<dbReference type="PANTHER" id="PTHR43630">
    <property type="entry name" value="POLY-BETA-1,6-N-ACETYL-D-GLUCOSAMINE SYNTHASE"/>
    <property type="match status" value="1"/>
</dbReference>
<dbReference type="CDD" id="cd00761">
    <property type="entry name" value="Glyco_tranf_GTA_type"/>
    <property type="match status" value="1"/>
</dbReference>
<dbReference type="GO" id="GO:0016740">
    <property type="term" value="F:transferase activity"/>
    <property type="evidence" value="ECO:0007669"/>
    <property type="project" value="UniProtKB-KW"/>
</dbReference>
<evidence type="ECO:0000313" key="3">
    <source>
        <dbReference type="Proteomes" id="UP000239209"/>
    </source>
</evidence>
<name>A0A2T0SFP9_9ACTN</name>
<dbReference type="SUPFAM" id="SSF53448">
    <property type="entry name" value="Nucleotide-diphospho-sugar transferases"/>
    <property type="match status" value="1"/>
</dbReference>
<keyword evidence="2" id="KW-0808">Transferase</keyword>
<proteinExistence type="predicted"/>
<organism evidence="2 3">
    <name type="scientific">Pseudosporangium ferrugineum</name>
    <dbReference type="NCBI Taxonomy" id="439699"/>
    <lineage>
        <taxon>Bacteria</taxon>
        <taxon>Bacillati</taxon>
        <taxon>Actinomycetota</taxon>
        <taxon>Actinomycetes</taxon>
        <taxon>Micromonosporales</taxon>
        <taxon>Micromonosporaceae</taxon>
        <taxon>Pseudosporangium</taxon>
    </lineage>
</organism>
<feature type="domain" description="Glycosyltransferase 2-like" evidence="1">
    <location>
        <begin position="2"/>
        <end position="115"/>
    </location>
</feature>
<protein>
    <submittedName>
        <fullName evidence="2">Glycosyl transferase family 2</fullName>
    </submittedName>
</protein>